<protein>
    <submittedName>
        <fullName evidence="1">ATP-binding protein</fullName>
    </submittedName>
</protein>
<feature type="non-terminal residue" evidence="1">
    <location>
        <position position="44"/>
    </location>
</feature>
<proteinExistence type="predicted"/>
<comment type="caution">
    <text evidence="1">The sequence shown here is derived from an EMBL/GenBank/DDBJ whole genome shotgun (WGS) entry which is preliminary data.</text>
</comment>
<dbReference type="GO" id="GO:0005524">
    <property type="term" value="F:ATP binding"/>
    <property type="evidence" value="ECO:0007669"/>
    <property type="project" value="UniProtKB-KW"/>
</dbReference>
<organism evidence="1">
    <name type="scientific">Desulfurivibrio alkaliphilus</name>
    <dbReference type="NCBI Taxonomy" id="427923"/>
    <lineage>
        <taxon>Bacteria</taxon>
        <taxon>Pseudomonadati</taxon>
        <taxon>Thermodesulfobacteriota</taxon>
        <taxon>Desulfobulbia</taxon>
        <taxon>Desulfobulbales</taxon>
        <taxon>Desulfobulbaceae</taxon>
        <taxon>Desulfurivibrio</taxon>
    </lineage>
</organism>
<reference evidence="1" key="1">
    <citation type="journal article" date="2020" name="mSystems">
        <title>Genome- and Community-Level Interaction Insights into Carbon Utilization and Element Cycling Functions of Hydrothermarchaeota in Hydrothermal Sediment.</title>
        <authorList>
            <person name="Zhou Z."/>
            <person name="Liu Y."/>
            <person name="Xu W."/>
            <person name="Pan J."/>
            <person name="Luo Z.H."/>
            <person name="Li M."/>
        </authorList>
    </citation>
    <scope>NUCLEOTIDE SEQUENCE [LARGE SCALE GENOMIC DNA]</scope>
    <source>
        <strain evidence="1">SpSt-1224</strain>
    </source>
</reference>
<name>A0A7C2XAY1_9BACT</name>
<keyword evidence="1" id="KW-0547">Nucleotide-binding</keyword>
<sequence length="44" mass="5041">MEKLSRFFKAPAQSFFLFGPRGTGKSTWLRQHYPEATVIDLLAP</sequence>
<dbReference type="AlphaFoldDB" id="A0A7C2XAY1"/>
<dbReference type="Proteomes" id="UP000885986">
    <property type="component" value="Unassembled WGS sequence"/>
</dbReference>
<gene>
    <name evidence="1" type="ORF">ENN98_08245</name>
</gene>
<dbReference type="EMBL" id="DSDS01000186">
    <property type="protein sequence ID" value="HET98655.1"/>
    <property type="molecule type" value="Genomic_DNA"/>
</dbReference>
<accession>A0A7C2XAY1</accession>
<evidence type="ECO:0000313" key="1">
    <source>
        <dbReference type="EMBL" id="HET98655.1"/>
    </source>
</evidence>
<keyword evidence="1" id="KW-0067">ATP-binding</keyword>